<keyword evidence="1" id="KW-0132">Cell division</keyword>
<dbReference type="FunFam" id="1.10.472.10:FF:000001">
    <property type="entry name" value="G2/mitotic-specific cyclin"/>
    <property type="match status" value="1"/>
</dbReference>
<feature type="domain" description="Cyclin C-terminal" evidence="7">
    <location>
        <begin position="296"/>
        <end position="414"/>
    </location>
</feature>
<dbReference type="GO" id="GO:0016538">
    <property type="term" value="F:cyclin-dependent protein serine/threonine kinase regulator activity"/>
    <property type="evidence" value="ECO:0007669"/>
    <property type="project" value="InterPro"/>
</dbReference>
<dbReference type="InterPro" id="IPR006671">
    <property type="entry name" value="Cyclin_N"/>
</dbReference>
<dbReference type="InterPro" id="IPR036915">
    <property type="entry name" value="Cyclin-like_sf"/>
</dbReference>
<gene>
    <name evidence="9" type="primary">LOC100898234</name>
</gene>
<feature type="domain" description="Cyclin-like" evidence="6">
    <location>
        <begin position="300"/>
        <end position="386"/>
    </location>
</feature>
<dbReference type="SUPFAM" id="SSF47954">
    <property type="entry name" value="Cyclin-like"/>
    <property type="match status" value="2"/>
</dbReference>
<evidence type="ECO:0000259" key="6">
    <source>
        <dbReference type="SMART" id="SM00385"/>
    </source>
</evidence>
<feature type="compositionally biased region" description="Basic and acidic residues" evidence="5">
    <location>
        <begin position="80"/>
        <end position="107"/>
    </location>
</feature>
<protein>
    <submittedName>
        <fullName evidence="9">Cyclin-A2</fullName>
    </submittedName>
</protein>
<feature type="compositionally biased region" description="Low complexity" evidence="5">
    <location>
        <begin position="44"/>
        <end position="54"/>
    </location>
</feature>
<dbReference type="GO" id="GO:0044772">
    <property type="term" value="P:mitotic cell cycle phase transition"/>
    <property type="evidence" value="ECO:0007669"/>
    <property type="project" value="InterPro"/>
</dbReference>
<feature type="compositionally biased region" description="Polar residues" evidence="5">
    <location>
        <begin position="12"/>
        <end position="25"/>
    </location>
</feature>
<keyword evidence="3" id="KW-0131">Cell cycle</keyword>
<feature type="domain" description="Cyclin-like" evidence="6">
    <location>
        <begin position="203"/>
        <end position="287"/>
    </location>
</feature>
<dbReference type="PANTHER" id="PTHR10177">
    <property type="entry name" value="CYCLINS"/>
    <property type="match status" value="1"/>
</dbReference>
<dbReference type="SMART" id="SM00385">
    <property type="entry name" value="CYCLIN"/>
    <property type="match status" value="2"/>
</dbReference>
<dbReference type="InterPro" id="IPR013763">
    <property type="entry name" value="Cyclin-like_dom"/>
</dbReference>
<dbReference type="InterPro" id="IPR004367">
    <property type="entry name" value="Cyclin_C-dom"/>
</dbReference>
<dbReference type="Proteomes" id="UP000694867">
    <property type="component" value="Unplaced"/>
</dbReference>
<dbReference type="AlphaFoldDB" id="A0AAJ6QM38"/>
<dbReference type="Pfam" id="PF02984">
    <property type="entry name" value="Cyclin_C"/>
    <property type="match status" value="1"/>
</dbReference>
<evidence type="ECO:0000256" key="1">
    <source>
        <dbReference type="ARBA" id="ARBA00022618"/>
    </source>
</evidence>
<dbReference type="InterPro" id="IPR039361">
    <property type="entry name" value="Cyclin"/>
</dbReference>
<evidence type="ECO:0000259" key="7">
    <source>
        <dbReference type="SMART" id="SM01332"/>
    </source>
</evidence>
<evidence type="ECO:0000256" key="5">
    <source>
        <dbReference type="SAM" id="MobiDB-lite"/>
    </source>
</evidence>
<dbReference type="RefSeq" id="XP_003737283.1">
    <property type="nucleotide sequence ID" value="XM_003737235.2"/>
</dbReference>
<keyword evidence="2 4" id="KW-0195">Cyclin</keyword>
<keyword evidence="8" id="KW-1185">Reference proteome</keyword>
<dbReference type="SMART" id="SM01332">
    <property type="entry name" value="Cyclin_C"/>
    <property type="match status" value="1"/>
</dbReference>
<dbReference type="InterPro" id="IPR046965">
    <property type="entry name" value="Cyclin_A/B-like"/>
</dbReference>
<evidence type="ECO:0000256" key="4">
    <source>
        <dbReference type="RuleBase" id="RU000383"/>
    </source>
</evidence>
<evidence type="ECO:0000256" key="3">
    <source>
        <dbReference type="ARBA" id="ARBA00023306"/>
    </source>
</evidence>
<accession>A0AAJ6QM38</accession>
<proteinExistence type="inferred from homology"/>
<evidence type="ECO:0000256" key="2">
    <source>
        <dbReference type="ARBA" id="ARBA00023127"/>
    </source>
</evidence>
<name>A0AAJ6QM38_9ACAR</name>
<dbReference type="PIRSF" id="PIRSF001771">
    <property type="entry name" value="Cyclin_A_B_D_E"/>
    <property type="match status" value="1"/>
</dbReference>
<dbReference type="Gene3D" id="1.10.472.10">
    <property type="entry name" value="Cyclin-like"/>
    <property type="match status" value="2"/>
</dbReference>
<reference evidence="9" key="1">
    <citation type="submission" date="2025-08" db="UniProtKB">
        <authorList>
            <consortium name="RefSeq"/>
        </authorList>
    </citation>
    <scope>IDENTIFICATION</scope>
</reference>
<feature type="compositionally biased region" description="Polar residues" evidence="5">
    <location>
        <begin position="60"/>
        <end position="70"/>
    </location>
</feature>
<evidence type="ECO:0000313" key="8">
    <source>
        <dbReference type="Proteomes" id="UP000694867"/>
    </source>
</evidence>
<dbReference type="Pfam" id="PF00134">
    <property type="entry name" value="Cyclin_N"/>
    <property type="match status" value="1"/>
</dbReference>
<dbReference type="GO" id="GO:0051301">
    <property type="term" value="P:cell division"/>
    <property type="evidence" value="ECO:0007669"/>
    <property type="project" value="UniProtKB-KW"/>
</dbReference>
<evidence type="ECO:0000313" key="9">
    <source>
        <dbReference type="RefSeq" id="XP_003737283.1"/>
    </source>
</evidence>
<comment type="similarity">
    <text evidence="4">Belongs to the cyclin family.</text>
</comment>
<dbReference type="InterPro" id="IPR048258">
    <property type="entry name" value="Cyclins_cyclin-box"/>
</dbReference>
<feature type="region of interest" description="Disordered" evidence="5">
    <location>
        <begin position="1"/>
        <end position="113"/>
    </location>
</feature>
<sequence length="421" mass="47032">MASQRRFMVFSDENQVPQKVSNANAASKRAPLALLSAPNRGRKLAATLKPLAAASDKENQATQETTNENCEANELPAAVVEKDNEAAKPKSVAGDEKPKRSENEKDGAPTQRVPLKVLDEVMFSPASVGSPMVVSPMPESVQQEDREELTINEEMFDDEFFTEQYGDSHFAYMKELEVKLRARPEYMSRQRDISSTMRSVLVDWLVEVNEEYGMSDETLFLAVSFIDRFLSVMSVVRSKLQLVGTAAMLVASKVEEIYPPELAQYVYVTDDTYTGSQIIRMEALLLNTLGFSLGAAHSLAFVRRLSVRAKVSRRVAHLAQYICELSLMTDSSLMYKPSEIAAGALLIALDQTNNSSHMWTDEVERFADIDKLTLKTVVNFLHKLLVAAPNSQHKATTEKYCHVRYSSVAMFPTKTDPPRLI</sequence>
<dbReference type="KEGG" id="goe:100898234"/>
<dbReference type="GeneID" id="100898234"/>
<organism evidence="8 9">
    <name type="scientific">Galendromus occidentalis</name>
    <name type="common">western predatory mite</name>
    <dbReference type="NCBI Taxonomy" id="34638"/>
    <lineage>
        <taxon>Eukaryota</taxon>
        <taxon>Metazoa</taxon>
        <taxon>Ecdysozoa</taxon>
        <taxon>Arthropoda</taxon>
        <taxon>Chelicerata</taxon>
        <taxon>Arachnida</taxon>
        <taxon>Acari</taxon>
        <taxon>Parasitiformes</taxon>
        <taxon>Mesostigmata</taxon>
        <taxon>Gamasina</taxon>
        <taxon>Phytoseioidea</taxon>
        <taxon>Phytoseiidae</taxon>
        <taxon>Typhlodrominae</taxon>
        <taxon>Galendromus</taxon>
    </lineage>
</organism>
<dbReference type="PROSITE" id="PS00292">
    <property type="entry name" value="CYCLINS"/>
    <property type="match status" value="1"/>
</dbReference>